<dbReference type="EMBL" id="JAAVJL010000001">
    <property type="protein sequence ID" value="NMF58982.1"/>
    <property type="molecule type" value="Genomic_DNA"/>
</dbReference>
<organism evidence="1 2">
    <name type="scientific">Pseudanabaena yagii GIHE-NHR1</name>
    <dbReference type="NCBI Taxonomy" id="2722753"/>
    <lineage>
        <taxon>Bacteria</taxon>
        <taxon>Bacillati</taxon>
        <taxon>Cyanobacteriota</taxon>
        <taxon>Cyanophyceae</taxon>
        <taxon>Pseudanabaenales</taxon>
        <taxon>Pseudanabaenaceae</taxon>
        <taxon>Pseudanabaena</taxon>
        <taxon>Pseudanabaena yagii</taxon>
    </lineage>
</organism>
<dbReference type="SUPFAM" id="SSF141571">
    <property type="entry name" value="Pentapeptide repeat-like"/>
    <property type="match status" value="1"/>
</dbReference>
<dbReference type="InterPro" id="IPR051082">
    <property type="entry name" value="Pentapeptide-BTB/POZ_domain"/>
</dbReference>
<dbReference type="InterPro" id="IPR001646">
    <property type="entry name" value="5peptide_repeat"/>
</dbReference>
<protein>
    <submittedName>
        <fullName evidence="1">Pentapeptide repeat-containing protein</fullName>
    </submittedName>
</protein>
<name>A0ABX1LS52_9CYAN</name>
<evidence type="ECO:0000313" key="1">
    <source>
        <dbReference type="EMBL" id="NMF58982.1"/>
    </source>
</evidence>
<dbReference type="Proteomes" id="UP000738376">
    <property type="component" value="Unassembled WGS sequence"/>
</dbReference>
<dbReference type="PANTHER" id="PTHR14136:SF17">
    <property type="entry name" value="BTB_POZ DOMAIN-CONTAINING PROTEIN KCTD9"/>
    <property type="match status" value="1"/>
</dbReference>
<dbReference type="RefSeq" id="WP_169363814.1">
    <property type="nucleotide sequence ID" value="NZ_JAAVJL010000001.1"/>
</dbReference>
<proteinExistence type="predicted"/>
<gene>
    <name evidence="1" type="ORF">HC246_13385</name>
</gene>
<dbReference type="PANTHER" id="PTHR14136">
    <property type="entry name" value="BTB_POZ DOMAIN-CONTAINING PROTEIN KCTD9"/>
    <property type="match status" value="1"/>
</dbReference>
<dbReference type="Pfam" id="PF00805">
    <property type="entry name" value="Pentapeptide"/>
    <property type="match status" value="1"/>
</dbReference>
<evidence type="ECO:0000313" key="2">
    <source>
        <dbReference type="Proteomes" id="UP000738376"/>
    </source>
</evidence>
<comment type="caution">
    <text evidence="1">The sequence shown here is derived from an EMBL/GenBank/DDBJ whole genome shotgun (WGS) entry which is preliminary data.</text>
</comment>
<dbReference type="Gene3D" id="2.160.20.80">
    <property type="entry name" value="E3 ubiquitin-protein ligase SopA"/>
    <property type="match status" value="1"/>
</dbReference>
<sequence>MTEITNSNQATPEAQPAKPVRTLEALLELYQQGHRNFSGSDLRGVTVDIVDKETKYLDLRGVILTGSNLTAIVFSKSTSTFKVDLTGSIFKDCNLRLANLSYCRLDQCNFNNTDLSGANLSNSSFRKHLRIDSSKIFKHFSDQSYINKRL</sequence>
<keyword evidence="2" id="KW-1185">Reference proteome</keyword>
<accession>A0ABX1LS52</accession>
<reference evidence="1 2" key="1">
    <citation type="submission" date="2020-03" db="EMBL/GenBank/DDBJ databases">
        <title>Draft Genome Sequence of 2-Methylisoborneol Producing Pseudanabaena yagii Strain GIHE-NHR1 Isolated from North Han River in South Korea.</title>
        <authorList>
            <person name="Jeong J."/>
        </authorList>
    </citation>
    <scope>NUCLEOTIDE SEQUENCE [LARGE SCALE GENOMIC DNA]</scope>
    <source>
        <strain evidence="1 2">GIHE-NHR1</strain>
    </source>
</reference>